<name>A0ABZ2G2Q3_9SPHN</name>
<dbReference type="EMBL" id="CP145607">
    <property type="protein sequence ID" value="WWM70853.1"/>
    <property type="molecule type" value="Genomic_DNA"/>
</dbReference>
<proteinExistence type="predicted"/>
<dbReference type="Pfam" id="PF04940">
    <property type="entry name" value="BLUF"/>
    <property type="match status" value="1"/>
</dbReference>
<keyword evidence="3" id="KW-1185">Reference proteome</keyword>
<dbReference type="InterPro" id="IPR036046">
    <property type="entry name" value="Acylphosphatase-like_dom_sf"/>
</dbReference>
<reference evidence="2 3" key="1">
    <citation type="submission" date="2024-02" db="EMBL/GenBank/DDBJ databases">
        <title>Full genome sequence of Sphingomonas kaistensis.</title>
        <authorList>
            <person name="Poletto B.L."/>
            <person name="Silva G."/>
            <person name="Galante D."/>
            <person name="Campos K.R."/>
            <person name="Santos M.B.N."/>
            <person name="Sacchi C.T."/>
        </authorList>
    </citation>
    <scope>NUCLEOTIDE SEQUENCE [LARGE SCALE GENOMIC DNA]</scope>
    <source>
        <strain evidence="2 3">MA4R</strain>
    </source>
</reference>
<dbReference type="InterPro" id="IPR007024">
    <property type="entry name" value="BLUF_domain"/>
</dbReference>
<dbReference type="Proteomes" id="UP001382935">
    <property type="component" value="Chromosome"/>
</dbReference>
<organism evidence="2 3">
    <name type="scientific">Sphingomonas kaistensis</name>
    <dbReference type="NCBI Taxonomy" id="298708"/>
    <lineage>
        <taxon>Bacteria</taxon>
        <taxon>Pseudomonadati</taxon>
        <taxon>Pseudomonadota</taxon>
        <taxon>Alphaproteobacteria</taxon>
        <taxon>Sphingomonadales</taxon>
        <taxon>Sphingomonadaceae</taxon>
        <taxon>Sphingomonas</taxon>
    </lineage>
</organism>
<protein>
    <submittedName>
        <fullName evidence="2">BLUF domain-containing protein</fullName>
    </submittedName>
</protein>
<dbReference type="RefSeq" id="WP_338503977.1">
    <property type="nucleotide sequence ID" value="NZ_CP145607.1"/>
</dbReference>
<dbReference type="PROSITE" id="PS50925">
    <property type="entry name" value="BLUF"/>
    <property type="match status" value="1"/>
</dbReference>
<sequence length="164" mass="18729">MLRFCLYVSTCRLARGSAMEEVYHLVAGARASNRRLSVSGTLIFSGTYFAQYLEGPEENLSLLFQRICRDPRHGQIRVLLDSRRERREFPRRSLQFSGPSMFVDRHIGQFFDEDLQGQQRKLAVGQLLQMMRGTTQAIADGRRLPPRSNCSGSEVDQFLLESPA</sequence>
<feature type="domain" description="BLUF" evidence="1">
    <location>
        <begin position="2"/>
        <end position="95"/>
    </location>
</feature>
<evidence type="ECO:0000313" key="2">
    <source>
        <dbReference type="EMBL" id="WWM70853.1"/>
    </source>
</evidence>
<accession>A0ABZ2G2Q3</accession>
<dbReference type="Gene3D" id="3.30.70.100">
    <property type="match status" value="1"/>
</dbReference>
<evidence type="ECO:0000259" key="1">
    <source>
        <dbReference type="PROSITE" id="PS50925"/>
    </source>
</evidence>
<evidence type="ECO:0000313" key="3">
    <source>
        <dbReference type="Proteomes" id="UP001382935"/>
    </source>
</evidence>
<gene>
    <name evidence="2" type="ORF">V6R86_09240</name>
</gene>
<dbReference type="SMART" id="SM01034">
    <property type="entry name" value="BLUF"/>
    <property type="match status" value="1"/>
</dbReference>
<dbReference type="SUPFAM" id="SSF54975">
    <property type="entry name" value="Acylphosphatase/BLUF domain-like"/>
    <property type="match status" value="1"/>
</dbReference>